<evidence type="ECO:0000256" key="5">
    <source>
        <dbReference type="ARBA" id="ARBA00022692"/>
    </source>
</evidence>
<evidence type="ECO:0000256" key="8">
    <source>
        <dbReference type="ARBA" id="ARBA00023136"/>
    </source>
</evidence>
<keyword evidence="6" id="KW-0677">Repeat</keyword>
<protein>
    <recommendedName>
        <fullName evidence="9">Bidirectional sugar transporter SWEET</fullName>
    </recommendedName>
</protein>
<evidence type="ECO:0000256" key="2">
    <source>
        <dbReference type="ARBA" id="ARBA00007809"/>
    </source>
</evidence>
<reference evidence="10" key="1">
    <citation type="submission" date="2022-10" db="EMBL/GenBank/DDBJ databases">
        <authorList>
            <person name="Hyden B.L."/>
            <person name="Feng K."/>
            <person name="Yates T."/>
            <person name="Jawdy S."/>
            <person name="Smart L.B."/>
            <person name="Muchero W."/>
        </authorList>
    </citation>
    <scope>NUCLEOTIDE SEQUENCE</scope>
    <source>
        <tissue evidence="10">Shoot tip</tissue>
    </source>
</reference>
<evidence type="ECO:0000256" key="4">
    <source>
        <dbReference type="ARBA" id="ARBA00022597"/>
    </source>
</evidence>
<evidence type="ECO:0000256" key="6">
    <source>
        <dbReference type="ARBA" id="ARBA00022737"/>
    </source>
</evidence>
<evidence type="ECO:0000313" key="10">
    <source>
        <dbReference type="EMBL" id="KAJ6397476.1"/>
    </source>
</evidence>
<evidence type="ECO:0000313" key="11">
    <source>
        <dbReference type="Proteomes" id="UP001141253"/>
    </source>
</evidence>
<keyword evidence="3 9" id="KW-0813">Transport</keyword>
<evidence type="ECO:0000256" key="9">
    <source>
        <dbReference type="RuleBase" id="RU910715"/>
    </source>
</evidence>
<dbReference type="Proteomes" id="UP001141253">
    <property type="component" value="Chromosome 5"/>
</dbReference>
<evidence type="ECO:0000256" key="1">
    <source>
        <dbReference type="ARBA" id="ARBA00004127"/>
    </source>
</evidence>
<gene>
    <name evidence="10" type="ORF">OIU77_018479</name>
</gene>
<proteinExistence type="inferred from homology"/>
<feature type="transmembrane region" description="Helical" evidence="9">
    <location>
        <begin position="198"/>
        <end position="220"/>
    </location>
</feature>
<accession>A0ABQ9CCV1</accession>
<feature type="transmembrane region" description="Helical" evidence="9">
    <location>
        <begin position="165"/>
        <end position="186"/>
    </location>
</feature>
<comment type="similarity">
    <text evidence="2 9">Belongs to the SWEET sugar transporter family.</text>
</comment>
<sequence>MAGPLNSEPLFKSLSEIHEKKIPSHKNFTFAVPWRLYFSMASAVFIVGVLGNIISGLVYLSPLKTFWRIVKKRSTENFSSIPYILTLMNAILWIYYGITKPDSFLIATINGFGAAAQIVYILIFLVFISPRMRARTALLVGLLDVGLAAAAILFTHFMLQGDVRIDVVGFICDCSGMLAYASPLAAMKTVITTKSVEFMPFLLTFSTLLNGGFWTLYALLAKDFLVGVPNGIGFLLGIAQLILYGIYHRYRPLKKVTDNLEDGLQNDPLIPASDFVS</sequence>
<dbReference type="PANTHER" id="PTHR10791">
    <property type="entry name" value="RAG1-ACTIVATING PROTEIN 1"/>
    <property type="match status" value="1"/>
</dbReference>
<keyword evidence="5 9" id="KW-0812">Transmembrane</keyword>
<organism evidence="10 11">
    <name type="scientific">Salix suchowensis</name>
    <dbReference type="NCBI Taxonomy" id="1278906"/>
    <lineage>
        <taxon>Eukaryota</taxon>
        <taxon>Viridiplantae</taxon>
        <taxon>Streptophyta</taxon>
        <taxon>Embryophyta</taxon>
        <taxon>Tracheophyta</taxon>
        <taxon>Spermatophyta</taxon>
        <taxon>Magnoliopsida</taxon>
        <taxon>eudicotyledons</taxon>
        <taxon>Gunneridae</taxon>
        <taxon>Pentapetalae</taxon>
        <taxon>rosids</taxon>
        <taxon>fabids</taxon>
        <taxon>Malpighiales</taxon>
        <taxon>Salicaceae</taxon>
        <taxon>Saliceae</taxon>
        <taxon>Salix</taxon>
    </lineage>
</organism>
<keyword evidence="7 9" id="KW-1133">Transmembrane helix</keyword>
<keyword evidence="8 9" id="KW-0472">Membrane</keyword>
<dbReference type="InterPro" id="IPR047664">
    <property type="entry name" value="SWEET"/>
</dbReference>
<name>A0ABQ9CCV1_9ROSI</name>
<dbReference type="EMBL" id="JAPFFI010000003">
    <property type="protein sequence ID" value="KAJ6397476.1"/>
    <property type="molecule type" value="Genomic_DNA"/>
</dbReference>
<feature type="transmembrane region" description="Helical" evidence="9">
    <location>
        <begin position="226"/>
        <end position="247"/>
    </location>
</feature>
<keyword evidence="11" id="KW-1185">Reference proteome</keyword>
<reference evidence="10" key="2">
    <citation type="journal article" date="2023" name="Int. J. Mol. Sci.">
        <title>De Novo Assembly and Annotation of 11 Diverse Shrub Willow (Salix) Genomes Reveals Novel Gene Organization in Sex-Linked Regions.</title>
        <authorList>
            <person name="Hyden B."/>
            <person name="Feng K."/>
            <person name="Yates T.B."/>
            <person name="Jawdy S."/>
            <person name="Cereghino C."/>
            <person name="Smart L.B."/>
            <person name="Muchero W."/>
        </authorList>
    </citation>
    <scope>NUCLEOTIDE SEQUENCE</scope>
    <source>
        <tissue evidence="10">Shoot tip</tissue>
    </source>
</reference>
<comment type="caution">
    <text evidence="10">The sequence shown here is derived from an EMBL/GenBank/DDBJ whole genome shotgun (WGS) entry which is preliminary data.</text>
</comment>
<feature type="transmembrane region" description="Helical" evidence="9">
    <location>
        <begin position="81"/>
        <end position="98"/>
    </location>
</feature>
<dbReference type="InterPro" id="IPR004316">
    <property type="entry name" value="SWEET_rpt"/>
</dbReference>
<feature type="transmembrane region" description="Helical" evidence="9">
    <location>
        <begin position="104"/>
        <end position="128"/>
    </location>
</feature>
<dbReference type="Pfam" id="PF03083">
    <property type="entry name" value="MtN3_slv"/>
    <property type="match status" value="2"/>
</dbReference>
<dbReference type="PANTHER" id="PTHR10791:SF231">
    <property type="entry name" value="BIDIRECTIONAL SUGAR TRANSPORTER SWEET"/>
    <property type="match status" value="1"/>
</dbReference>
<evidence type="ECO:0000256" key="3">
    <source>
        <dbReference type="ARBA" id="ARBA00022448"/>
    </source>
</evidence>
<feature type="transmembrane region" description="Helical" evidence="9">
    <location>
        <begin position="36"/>
        <end position="60"/>
    </location>
</feature>
<feature type="transmembrane region" description="Helical" evidence="9">
    <location>
        <begin position="137"/>
        <end position="159"/>
    </location>
</feature>
<evidence type="ECO:0000256" key="7">
    <source>
        <dbReference type="ARBA" id="ARBA00022989"/>
    </source>
</evidence>
<comment type="subcellular location">
    <subcellularLocation>
        <location evidence="9">Cell membrane</location>
        <topology evidence="9">Multi-pass membrane protein</topology>
    </subcellularLocation>
    <subcellularLocation>
        <location evidence="1">Endomembrane system</location>
        <topology evidence="1">Multi-pass membrane protein</topology>
    </subcellularLocation>
</comment>
<dbReference type="Gene3D" id="1.20.1280.290">
    <property type="match status" value="2"/>
</dbReference>
<comment type="function">
    <text evidence="9">Mediates both low-affinity uptake and efflux of sugar across the membrane.</text>
</comment>
<keyword evidence="4 9" id="KW-0762">Sugar transport</keyword>